<protein>
    <recommendedName>
        <fullName evidence="4">RING-type E3 ubiquitin transferase</fullName>
        <ecNumber evidence="4">2.3.2.27</ecNumber>
    </recommendedName>
</protein>
<evidence type="ECO:0000256" key="18">
    <source>
        <dbReference type="SAM" id="MobiDB-lite"/>
    </source>
</evidence>
<evidence type="ECO:0000256" key="10">
    <source>
        <dbReference type="ARBA" id="ARBA00022737"/>
    </source>
</evidence>
<dbReference type="CDD" id="cd19836">
    <property type="entry name" value="Bbox1_MID1_C-I"/>
    <property type="match status" value="1"/>
</dbReference>
<evidence type="ECO:0000313" key="22">
    <source>
        <dbReference type="Ensembl" id="ENSLACP00000011320.1"/>
    </source>
</evidence>
<dbReference type="SMART" id="SM00336">
    <property type="entry name" value="BBOX"/>
    <property type="match status" value="2"/>
</dbReference>
<comment type="catalytic activity">
    <reaction evidence="1">
        <text>S-ubiquitinyl-[E2 ubiquitin-conjugating enzyme]-L-cysteine + [acceptor protein]-L-lysine = [E2 ubiquitin-conjugating enzyme]-L-cysteine + N(6)-ubiquitinyl-[acceptor protein]-L-lysine.</text>
        <dbReference type="EC" id="2.3.2.27"/>
    </reaction>
</comment>
<dbReference type="Gene3D" id="2.60.40.10">
    <property type="entry name" value="Immunoglobulins"/>
    <property type="match status" value="1"/>
</dbReference>
<dbReference type="Gene3D" id="3.30.160.60">
    <property type="entry name" value="Classic Zinc Finger"/>
    <property type="match status" value="1"/>
</dbReference>
<dbReference type="GeneTree" id="ENSGT00940000155821"/>
<dbReference type="InParanoid" id="H3ANU9"/>
<feature type="domain" description="COS" evidence="21">
    <location>
        <begin position="320"/>
        <end position="379"/>
    </location>
</feature>
<dbReference type="eggNOG" id="KOG2177">
    <property type="taxonomic scope" value="Eukaryota"/>
</dbReference>
<keyword evidence="15" id="KW-0206">Cytoskeleton</keyword>
<feature type="compositionally biased region" description="Polar residues" evidence="18">
    <location>
        <begin position="504"/>
        <end position="518"/>
    </location>
</feature>
<dbReference type="EMBL" id="AFYH01091467">
    <property type="status" value="NOT_ANNOTATED_CDS"/>
    <property type="molecule type" value="Genomic_DNA"/>
</dbReference>
<dbReference type="InterPro" id="IPR003649">
    <property type="entry name" value="Bbox_C"/>
</dbReference>
<dbReference type="HOGENOM" id="CLU_013137_19_4_1"/>
<dbReference type="SMART" id="SM00502">
    <property type="entry name" value="BBC"/>
    <property type="match status" value="1"/>
</dbReference>
<keyword evidence="7" id="KW-0808">Transferase</keyword>
<reference evidence="22" key="2">
    <citation type="submission" date="2025-08" db="UniProtKB">
        <authorList>
            <consortium name="Ensembl"/>
        </authorList>
    </citation>
    <scope>IDENTIFICATION</scope>
</reference>
<dbReference type="InterPro" id="IPR043136">
    <property type="entry name" value="B30.2/SPRY_sf"/>
</dbReference>
<dbReference type="InterPro" id="IPR050617">
    <property type="entry name" value="E3_ligase_FN3/SPRY"/>
</dbReference>
<dbReference type="InterPro" id="IPR003961">
    <property type="entry name" value="FN3_dom"/>
</dbReference>
<evidence type="ECO:0000256" key="8">
    <source>
        <dbReference type="ARBA" id="ARBA00022701"/>
    </source>
</evidence>
<organism evidence="22 23">
    <name type="scientific">Latimeria chalumnae</name>
    <name type="common">Coelacanth</name>
    <dbReference type="NCBI Taxonomy" id="7897"/>
    <lineage>
        <taxon>Eukaryota</taxon>
        <taxon>Metazoa</taxon>
        <taxon>Chordata</taxon>
        <taxon>Craniata</taxon>
        <taxon>Vertebrata</taxon>
        <taxon>Euteleostomi</taxon>
        <taxon>Coelacanthiformes</taxon>
        <taxon>Coelacanthidae</taxon>
        <taxon>Latimeria</taxon>
    </lineage>
</organism>
<dbReference type="InterPro" id="IPR000315">
    <property type="entry name" value="Znf_B-box"/>
</dbReference>
<dbReference type="SUPFAM" id="SSF49899">
    <property type="entry name" value="Concanavalin A-like lectins/glucanases"/>
    <property type="match status" value="1"/>
</dbReference>
<dbReference type="InterPro" id="IPR001841">
    <property type="entry name" value="Znf_RING"/>
</dbReference>
<dbReference type="GO" id="GO:0070507">
    <property type="term" value="P:regulation of microtubule cytoskeleton organization"/>
    <property type="evidence" value="ECO:0007669"/>
    <property type="project" value="TreeGrafter"/>
</dbReference>
<dbReference type="Proteomes" id="UP000008672">
    <property type="component" value="Unassembled WGS sequence"/>
</dbReference>
<dbReference type="SMART" id="SM00184">
    <property type="entry name" value="RING"/>
    <property type="match status" value="1"/>
</dbReference>
<keyword evidence="13" id="KW-0862">Zinc</keyword>
<dbReference type="EMBL" id="AFYH01091471">
    <property type="status" value="NOT_ANNOTATED_CDS"/>
    <property type="molecule type" value="Genomic_DNA"/>
</dbReference>
<dbReference type="OMA" id="FCDQEPA"/>
<dbReference type="InterPro" id="IPR017907">
    <property type="entry name" value="Znf_RING_CS"/>
</dbReference>
<keyword evidence="6" id="KW-0597">Phosphoprotein</keyword>
<gene>
    <name evidence="22" type="primary">MID1</name>
</gene>
<sequence>METLESELTCPICLELFEDPLLLPCAHSLCFNCAHRILVSHCANNESVESITAFQCPTCRYVITLNQRGLEGLKRNVTLQNIIDRFQKASVSGPNSPSETRREKAFDNSSMTSSEKVLCQFCDQDPAQDAVKTCVTCEVSYCEECLKATHPNKKPFTGHRLIEPIPDSHIRGLMCLEHEDEKVNMYCVTDDQLICALCKLVGRHRDHQVAALSDRYDKLKQGLESNLANLIKRNNEMETLLAKLIQTCQHVEVNASRQEAKLMEECDQLIEIIQQRRQIIGTKIKEGKVVRLRKLAQQVANCKQCIERSTSLISQAEQSLKENDHARFLQTAKNISERVSMATASSQVLIPEINLNDTFDTFALDFSREKKLLESLDYLTAPNPPAIREELCTASHDTITVHWTSDDEFSVVSYELQYTIFTGQANVVSKLGWCSALWGMIREVHVALKTCDRIAGFIESTSLCNSADSWMIVPNIKQNHYTVHGLQSGTRYIFVVKAINQAGSRSSEPGKLKTNSQPFKLDPKSAHRKLKVSHDNLTVERDETSSKKSHTPERFTSQGSYGVAGNVFIDSGRHYWEALIGGSTWYGCQSKITLLLLQIIHKDTIAKYINSEVTVDPFYKAILSISNFTVYWVPFFFKFWACERCQINSTRDSSPLSTGEVQHRAGFPTLLHQCASTLPWRDHCYRMRGVVQSPCPFNPWPLI</sequence>
<evidence type="ECO:0000256" key="4">
    <source>
        <dbReference type="ARBA" id="ARBA00012483"/>
    </source>
</evidence>
<dbReference type="Pfam" id="PF13445">
    <property type="entry name" value="zf-RING_UBOX"/>
    <property type="match status" value="1"/>
</dbReference>
<feature type="region of interest" description="Disordered" evidence="18">
    <location>
        <begin position="538"/>
        <end position="557"/>
    </location>
</feature>
<dbReference type="CDD" id="cd00063">
    <property type="entry name" value="FN3"/>
    <property type="match status" value="1"/>
</dbReference>
<dbReference type="Bgee" id="ENSLACG00000009959">
    <property type="expression patterns" value="Expressed in pelvic fin and 1 other cell type or tissue"/>
</dbReference>
<dbReference type="InterPro" id="IPR040859">
    <property type="entry name" value="Midline-1_COS"/>
</dbReference>
<proteinExistence type="inferred from homology"/>
<dbReference type="AlphaFoldDB" id="H3ANU9"/>
<comment type="subcellular location">
    <subcellularLocation>
        <location evidence="2">Cytoplasm</location>
        <location evidence="2">Cytoskeleton</location>
    </subcellularLocation>
</comment>
<dbReference type="SUPFAM" id="SSF57850">
    <property type="entry name" value="RING/U-box"/>
    <property type="match status" value="1"/>
</dbReference>
<comment type="similarity">
    <text evidence="3">Belongs to the TRIM/RBCC family.</text>
</comment>
<evidence type="ECO:0000256" key="17">
    <source>
        <dbReference type="SAM" id="Coils"/>
    </source>
</evidence>
<dbReference type="EMBL" id="AFYH01091469">
    <property type="status" value="NOT_ANNOTATED_CDS"/>
    <property type="molecule type" value="Genomic_DNA"/>
</dbReference>
<keyword evidence="9" id="KW-0479">Metal-binding</keyword>
<reference evidence="22" key="3">
    <citation type="submission" date="2025-09" db="UniProtKB">
        <authorList>
            <consortium name="Ensembl"/>
        </authorList>
    </citation>
    <scope>IDENTIFICATION</scope>
</reference>
<dbReference type="EC" id="2.3.2.27" evidence="4"/>
<dbReference type="FunFam" id="3.30.40.10:FF:000014">
    <property type="entry name" value="probable E3 ubiquitin-protein ligase MID2"/>
    <property type="match status" value="1"/>
</dbReference>
<keyword evidence="10" id="KW-0677">Repeat</keyword>
<keyword evidence="5" id="KW-0963">Cytoplasm</keyword>
<accession>H3ANU9</accession>
<evidence type="ECO:0000256" key="16">
    <source>
        <dbReference type="PROSITE-ProRule" id="PRU00024"/>
    </source>
</evidence>
<dbReference type="EMBL" id="AFYH01091470">
    <property type="status" value="NOT_ANNOTATED_CDS"/>
    <property type="molecule type" value="Genomic_DNA"/>
</dbReference>
<evidence type="ECO:0000256" key="11">
    <source>
        <dbReference type="ARBA" id="ARBA00022771"/>
    </source>
</evidence>
<dbReference type="PROSITE" id="PS00518">
    <property type="entry name" value="ZF_RING_1"/>
    <property type="match status" value="1"/>
</dbReference>
<dbReference type="PANTHER" id="PTHR24099:SF23">
    <property type="entry name" value="E3 UBIQUITIN-PROTEIN LIGASE MIDLINE-1"/>
    <property type="match status" value="1"/>
</dbReference>
<evidence type="ECO:0000256" key="6">
    <source>
        <dbReference type="ARBA" id="ARBA00022553"/>
    </source>
</evidence>
<dbReference type="Pfam" id="PF00643">
    <property type="entry name" value="zf-B_box"/>
    <property type="match status" value="1"/>
</dbReference>
<evidence type="ECO:0000259" key="20">
    <source>
        <dbReference type="PROSITE" id="PS50119"/>
    </source>
</evidence>
<dbReference type="EMBL" id="AFYH01091468">
    <property type="status" value="NOT_ANNOTATED_CDS"/>
    <property type="molecule type" value="Genomic_DNA"/>
</dbReference>
<evidence type="ECO:0000256" key="1">
    <source>
        <dbReference type="ARBA" id="ARBA00000900"/>
    </source>
</evidence>
<keyword evidence="14 17" id="KW-0175">Coiled coil</keyword>
<dbReference type="STRING" id="7897.ENSLACP00000011320"/>
<dbReference type="EMBL" id="AFYH01091473">
    <property type="status" value="NOT_ANNOTATED_CDS"/>
    <property type="molecule type" value="Genomic_DNA"/>
</dbReference>
<dbReference type="Ensembl" id="ENSLACT00000011406.1">
    <property type="protein sequence ID" value="ENSLACP00000011320.1"/>
    <property type="gene ID" value="ENSLACG00000009959.1"/>
</dbReference>
<dbReference type="InterPro" id="IPR047095">
    <property type="entry name" value="MID1_Bbox1_Zfn"/>
</dbReference>
<evidence type="ECO:0000256" key="15">
    <source>
        <dbReference type="ARBA" id="ARBA00023212"/>
    </source>
</evidence>
<dbReference type="Gene3D" id="2.60.120.920">
    <property type="match status" value="1"/>
</dbReference>
<dbReference type="InterPro" id="IPR017903">
    <property type="entry name" value="COS_domain"/>
</dbReference>
<dbReference type="SUPFAM" id="SSF57845">
    <property type="entry name" value="B-box zinc-binding domain"/>
    <property type="match status" value="1"/>
</dbReference>
<dbReference type="Gene3D" id="4.10.830.40">
    <property type="match status" value="1"/>
</dbReference>
<keyword evidence="23" id="KW-1185">Reference proteome</keyword>
<evidence type="ECO:0000259" key="19">
    <source>
        <dbReference type="PROSITE" id="PS50089"/>
    </source>
</evidence>
<dbReference type="InterPro" id="IPR027727">
    <property type="entry name" value="MID1_Bbox2_Zfn"/>
</dbReference>
<evidence type="ECO:0000256" key="2">
    <source>
        <dbReference type="ARBA" id="ARBA00004245"/>
    </source>
</evidence>
<feature type="compositionally biased region" description="Basic and acidic residues" evidence="18">
    <location>
        <begin position="538"/>
        <end position="553"/>
    </location>
</feature>
<dbReference type="PROSITE" id="PS50119">
    <property type="entry name" value="ZF_BBOX"/>
    <property type="match status" value="1"/>
</dbReference>
<dbReference type="EMBL" id="AFYH01091474">
    <property type="status" value="NOT_ANNOTATED_CDS"/>
    <property type="molecule type" value="Genomic_DNA"/>
</dbReference>
<evidence type="ECO:0000256" key="3">
    <source>
        <dbReference type="ARBA" id="ARBA00008518"/>
    </source>
</evidence>
<dbReference type="Pfam" id="PF18568">
    <property type="entry name" value="COS"/>
    <property type="match status" value="1"/>
</dbReference>
<evidence type="ECO:0000313" key="23">
    <source>
        <dbReference type="Proteomes" id="UP000008672"/>
    </source>
</evidence>
<feature type="domain" description="RING-type" evidence="19">
    <location>
        <begin position="10"/>
        <end position="60"/>
    </location>
</feature>
<feature type="coiled-coil region" evidence="17">
    <location>
        <begin position="220"/>
        <end position="247"/>
    </location>
</feature>
<evidence type="ECO:0000256" key="5">
    <source>
        <dbReference type="ARBA" id="ARBA00022490"/>
    </source>
</evidence>
<evidence type="ECO:0000256" key="14">
    <source>
        <dbReference type="ARBA" id="ARBA00023054"/>
    </source>
</evidence>
<dbReference type="PANTHER" id="PTHR24099">
    <property type="entry name" value="E3 UBIQUITIN-PROTEIN LIGASE TRIM36-RELATED"/>
    <property type="match status" value="1"/>
</dbReference>
<dbReference type="GO" id="GO:0005874">
    <property type="term" value="C:microtubule"/>
    <property type="evidence" value="ECO:0007669"/>
    <property type="project" value="UniProtKB-KW"/>
</dbReference>
<evidence type="ECO:0000259" key="21">
    <source>
        <dbReference type="PROSITE" id="PS51262"/>
    </source>
</evidence>
<keyword evidence="12" id="KW-0833">Ubl conjugation pathway</keyword>
<dbReference type="EMBL" id="AFYH01091472">
    <property type="status" value="NOT_ANNOTATED_CDS"/>
    <property type="molecule type" value="Genomic_DNA"/>
</dbReference>
<evidence type="ECO:0000256" key="7">
    <source>
        <dbReference type="ARBA" id="ARBA00022679"/>
    </source>
</evidence>
<evidence type="ECO:0000256" key="12">
    <source>
        <dbReference type="ARBA" id="ARBA00022786"/>
    </source>
</evidence>
<dbReference type="SMART" id="SM00060">
    <property type="entry name" value="FN3"/>
    <property type="match status" value="1"/>
</dbReference>
<dbReference type="Pfam" id="PF00041">
    <property type="entry name" value="fn3"/>
    <property type="match status" value="1"/>
</dbReference>
<name>H3ANU9_LATCH</name>
<dbReference type="GO" id="GO:0008270">
    <property type="term" value="F:zinc ion binding"/>
    <property type="evidence" value="ECO:0007669"/>
    <property type="project" value="UniProtKB-KW"/>
</dbReference>
<feature type="domain" description="B box-type" evidence="20">
    <location>
        <begin position="170"/>
        <end position="212"/>
    </location>
</feature>
<dbReference type="CDD" id="cd19822">
    <property type="entry name" value="Bbox2_MID1_C-I"/>
    <property type="match status" value="1"/>
</dbReference>
<dbReference type="FunFam" id="4.10.830.40:FF:000002">
    <property type="entry name" value="probable E3 ubiquitin-protein ligase MID2"/>
    <property type="match status" value="1"/>
</dbReference>
<reference evidence="23" key="1">
    <citation type="submission" date="2011-08" db="EMBL/GenBank/DDBJ databases">
        <title>The draft genome of Latimeria chalumnae.</title>
        <authorList>
            <person name="Di Palma F."/>
            <person name="Alfoldi J."/>
            <person name="Johnson J."/>
            <person name="Berlin A."/>
            <person name="Gnerre S."/>
            <person name="Jaffe D."/>
            <person name="MacCallum I."/>
            <person name="Young S."/>
            <person name="Walker B.J."/>
            <person name="Lander E."/>
            <person name="Lindblad-Toh K."/>
        </authorList>
    </citation>
    <scope>NUCLEOTIDE SEQUENCE [LARGE SCALE GENOMIC DNA]</scope>
    <source>
        <strain evidence="23">Wild caught</strain>
    </source>
</reference>
<feature type="region of interest" description="Disordered" evidence="18">
    <location>
        <begin position="504"/>
        <end position="527"/>
    </location>
</feature>
<keyword evidence="8" id="KW-0493">Microtubule</keyword>
<evidence type="ECO:0000256" key="9">
    <source>
        <dbReference type="ARBA" id="ARBA00022723"/>
    </source>
</evidence>
<dbReference type="Pfam" id="PF22586">
    <property type="entry name" value="ANCHR-like_BBOX"/>
    <property type="match status" value="1"/>
</dbReference>
<dbReference type="InterPro" id="IPR013783">
    <property type="entry name" value="Ig-like_fold"/>
</dbReference>
<dbReference type="GO" id="GO:0061630">
    <property type="term" value="F:ubiquitin protein ligase activity"/>
    <property type="evidence" value="ECO:0007669"/>
    <property type="project" value="UniProtKB-EC"/>
</dbReference>
<evidence type="ECO:0000256" key="13">
    <source>
        <dbReference type="ARBA" id="ARBA00022833"/>
    </source>
</evidence>
<dbReference type="EMBL" id="AFYH01091465">
    <property type="status" value="NOT_ANNOTATED_CDS"/>
    <property type="molecule type" value="Genomic_DNA"/>
</dbReference>
<dbReference type="CDD" id="cd16753">
    <property type="entry name" value="RING-HC_MID1"/>
    <property type="match status" value="1"/>
</dbReference>
<dbReference type="SUPFAM" id="SSF49265">
    <property type="entry name" value="Fibronectin type III"/>
    <property type="match status" value="1"/>
</dbReference>
<dbReference type="InterPro" id="IPR013320">
    <property type="entry name" value="ConA-like_dom_sf"/>
</dbReference>
<dbReference type="InterPro" id="IPR013083">
    <property type="entry name" value="Znf_RING/FYVE/PHD"/>
</dbReference>
<dbReference type="PROSITE" id="PS51262">
    <property type="entry name" value="COS"/>
    <property type="match status" value="1"/>
</dbReference>
<dbReference type="Gene3D" id="3.30.40.10">
    <property type="entry name" value="Zinc/RING finger domain, C3HC4 (zinc finger)"/>
    <property type="match status" value="1"/>
</dbReference>
<dbReference type="InterPro" id="IPR027370">
    <property type="entry name" value="Znf-RING_euk"/>
</dbReference>
<keyword evidence="11 16" id="KW-0863">Zinc-finger</keyword>
<dbReference type="EMBL" id="AFYH01091466">
    <property type="status" value="NOT_ANNOTATED_CDS"/>
    <property type="molecule type" value="Genomic_DNA"/>
</dbReference>
<dbReference type="PROSITE" id="PS50089">
    <property type="entry name" value="ZF_RING_2"/>
    <property type="match status" value="1"/>
</dbReference>
<dbReference type="InterPro" id="IPR036116">
    <property type="entry name" value="FN3_sf"/>
</dbReference>
<dbReference type="GO" id="GO:0005737">
    <property type="term" value="C:cytoplasm"/>
    <property type="evidence" value="ECO:0007669"/>
    <property type="project" value="TreeGrafter"/>
</dbReference>